<reference evidence="1 2" key="1">
    <citation type="submission" date="2021-02" db="EMBL/GenBank/DDBJ databases">
        <title>Paracoccus methylovroum sp.nov., a new methanol and methylamine utilizing methylotrophic denitrifer.</title>
        <authorList>
            <person name="Timsy T."/>
            <person name="Behrendt U."/>
            <person name="Ulrich A."/>
            <person name="Spanner T."/>
            <person name="Foesel B.U."/>
            <person name="Horn M.A."/>
            <person name="Kolb S."/>
        </authorList>
    </citation>
    <scope>NUCLEOTIDE SEQUENCE [LARGE SCALE GENOMIC DNA]</scope>
    <source>
        <strain evidence="1 2">H4-D09</strain>
    </source>
</reference>
<protein>
    <submittedName>
        <fullName evidence="1">Uncharacterized protein</fullName>
    </submittedName>
</protein>
<gene>
    <name evidence="1" type="ORF">JWJ88_17365</name>
</gene>
<sequence>MPAARIQPSFASGVLGPALWGRIDLARYDSALRKGRNVFVHAHGGVSNRPGLRFVCEVMNSDYRHRLLPFVRESDDATVLIFGQNQLGFVKNGARVQSGGVDYTIATPWSANGAQALDTVQSVDVIFAAHRAAAPRRIMRNGETDWTISTVPVNPTVASPTISSVTPRNSGTETYRYRVTAVVGGVEGFPSANVATTAAELLSIEGAWNDIAFSAVTGATEYRVYRMRNGVPGYIGFTTNTSFRDDNISPDSTVTPPVQASLFNAAGKYPSVVSIYQQRLAFGASDNQPETIWMSRVGDYLNFTRSQNMTSSDRAEFDMAGEQLNRIRAMLQLRELLVFTSAGEFSATGPDGGFDALNPIVTQHGYIGSATVKPLVADDTVLFVDRSGRGVRDLRYAYESDGYSGNDLTIFASHFLQGQRIVGWAMAKNPWSIIWIVLDSGKLLALTYKREHQVWAWTEMDIDGAVESVACIPEGSNDATYLIVRRLIDGQQRRYVERFDDRDFSTASDAFFVDCGITYTGAAVATVTGLDHLEGRAVVALADGDVIPGLTVTGGAVTLPHAASKVHIGLPFTAEMETLPPAIQFDDVGASRGRPHSVSAVRIQMENTRGIKVVTDDGRESELVQTGGDLSEGIPLWTGMHELTVPAQWNRDGTVTMRQDYPLPMTVLAISVELTIGRN</sequence>
<evidence type="ECO:0000313" key="2">
    <source>
        <dbReference type="Proteomes" id="UP000663629"/>
    </source>
</evidence>
<dbReference type="RefSeq" id="WP_205295704.1">
    <property type="nucleotide sequence ID" value="NZ_CP070371.1"/>
</dbReference>
<organism evidence="1 2">
    <name type="scientific">Paracoccus methylovorus</name>
    <dbReference type="NCBI Taxonomy" id="2812658"/>
    <lineage>
        <taxon>Bacteria</taxon>
        <taxon>Pseudomonadati</taxon>
        <taxon>Pseudomonadota</taxon>
        <taxon>Alphaproteobacteria</taxon>
        <taxon>Rhodobacterales</taxon>
        <taxon>Paracoccaceae</taxon>
        <taxon>Paracoccus</taxon>
    </lineage>
</organism>
<keyword evidence="2" id="KW-1185">Reference proteome</keyword>
<proteinExistence type="predicted"/>
<dbReference type="Proteomes" id="UP000663629">
    <property type="component" value="Chromosome 2"/>
</dbReference>
<evidence type="ECO:0000313" key="1">
    <source>
        <dbReference type="EMBL" id="QRZ14734.1"/>
    </source>
</evidence>
<dbReference type="EMBL" id="CP070371">
    <property type="protein sequence ID" value="QRZ14734.1"/>
    <property type="molecule type" value="Genomic_DNA"/>
</dbReference>
<accession>A0ABX7JLR6</accession>
<name>A0ABX7JLR6_9RHOB</name>